<protein>
    <submittedName>
        <fullName evidence="1">Uncharacterized protein</fullName>
    </submittedName>
</protein>
<dbReference type="PANTHER" id="PTHR15730">
    <property type="entry name" value="EXPERIMENTAL AUTOIMMUNE PROSTATITIS ANTIGEN 2-RELATED"/>
    <property type="match status" value="1"/>
</dbReference>
<dbReference type="GO" id="GO:0005886">
    <property type="term" value="C:plasma membrane"/>
    <property type="evidence" value="ECO:0007669"/>
    <property type="project" value="TreeGrafter"/>
</dbReference>
<proteinExistence type="predicted"/>
<dbReference type="InterPro" id="IPR051244">
    <property type="entry name" value="TCAF"/>
</dbReference>
<name>A0A8C0IKS0_CHEAB</name>
<evidence type="ECO:0000313" key="2">
    <source>
        <dbReference type="Proteomes" id="UP000694404"/>
    </source>
</evidence>
<sequence length="91" mass="9571">MARFLYNAVGWLSASPGAMVGVQKSLSSLVSILSSSGTQVKPSTELIASFGVYCMDAYDAAQGRELIQFVKRGGGLLIGVEAVIKLLLGEF</sequence>
<dbReference type="Proteomes" id="UP000694404">
    <property type="component" value="Unplaced"/>
</dbReference>
<dbReference type="AlphaFoldDB" id="A0A8C0IKS0"/>
<reference evidence="1" key="2">
    <citation type="submission" date="2025-09" db="UniProtKB">
        <authorList>
            <consortium name="Ensembl"/>
        </authorList>
    </citation>
    <scope>IDENTIFICATION</scope>
</reference>
<dbReference type="GO" id="GO:0090314">
    <property type="term" value="P:positive regulation of protein targeting to membrane"/>
    <property type="evidence" value="ECO:0007669"/>
    <property type="project" value="TreeGrafter"/>
</dbReference>
<dbReference type="Ensembl" id="ENSCABT00000003711.1">
    <property type="protein sequence ID" value="ENSCABP00000003413.1"/>
    <property type="gene ID" value="ENSCABG00000002607.1"/>
</dbReference>
<evidence type="ECO:0000313" key="1">
    <source>
        <dbReference type="Ensembl" id="ENSCABP00000003413.1"/>
    </source>
</evidence>
<organism evidence="1 2">
    <name type="scientific">Chelonoidis abingdonii</name>
    <name type="common">Abingdon island giant tortoise</name>
    <name type="synonym">Testudo abingdonii</name>
    <dbReference type="NCBI Taxonomy" id="106734"/>
    <lineage>
        <taxon>Eukaryota</taxon>
        <taxon>Metazoa</taxon>
        <taxon>Chordata</taxon>
        <taxon>Craniata</taxon>
        <taxon>Vertebrata</taxon>
        <taxon>Euteleostomi</taxon>
        <taxon>Archelosauria</taxon>
        <taxon>Testudinata</taxon>
        <taxon>Testudines</taxon>
        <taxon>Cryptodira</taxon>
        <taxon>Durocryptodira</taxon>
        <taxon>Testudinoidea</taxon>
        <taxon>Testudinidae</taxon>
        <taxon>Chelonoidis</taxon>
    </lineage>
</organism>
<dbReference type="GO" id="GO:0044325">
    <property type="term" value="F:transmembrane transporter binding"/>
    <property type="evidence" value="ECO:0007669"/>
    <property type="project" value="TreeGrafter"/>
</dbReference>
<dbReference type="PANTHER" id="PTHR15730:SF5">
    <property type="entry name" value="SI:CH211-210B2.2-RELATED"/>
    <property type="match status" value="1"/>
</dbReference>
<accession>A0A8C0IKS0</accession>
<reference evidence="1" key="1">
    <citation type="submission" date="2025-08" db="UniProtKB">
        <authorList>
            <consortium name="Ensembl"/>
        </authorList>
    </citation>
    <scope>IDENTIFICATION</scope>
</reference>
<keyword evidence="2" id="KW-1185">Reference proteome</keyword>
<dbReference type="GeneTree" id="ENSGT00940000182556"/>
<dbReference type="OMA" id="KRESPCC"/>